<dbReference type="PANTHER" id="PTHR28307">
    <property type="entry name" value="PROTEIN PAL1"/>
    <property type="match status" value="1"/>
</dbReference>
<feature type="region of interest" description="Disordered" evidence="1">
    <location>
        <begin position="382"/>
        <end position="417"/>
    </location>
</feature>
<organism evidence="2 3">
    <name type="scientific">Apiospora phragmitis</name>
    <dbReference type="NCBI Taxonomy" id="2905665"/>
    <lineage>
        <taxon>Eukaryota</taxon>
        <taxon>Fungi</taxon>
        <taxon>Dikarya</taxon>
        <taxon>Ascomycota</taxon>
        <taxon>Pezizomycotina</taxon>
        <taxon>Sordariomycetes</taxon>
        <taxon>Xylariomycetidae</taxon>
        <taxon>Amphisphaeriales</taxon>
        <taxon>Apiosporaceae</taxon>
        <taxon>Apiospora</taxon>
    </lineage>
</organism>
<comment type="caution">
    <text evidence="2">The sequence shown here is derived from an EMBL/GenBank/DDBJ whole genome shotgun (WGS) entry which is preliminary data.</text>
</comment>
<dbReference type="GeneID" id="92089173"/>
<protein>
    <submittedName>
        <fullName evidence="2">Mucin-1</fullName>
    </submittedName>
</protein>
<dbReference type="Pfam" id="PF08316">
    <property type="entry name" value="Pal1"/>
    <property type="match status" value="1"/>
</dbReference>
<dbReference type="Proteomes" id="UP001480595">
    <property type="component" value="Unassembled WGS sequence"/>
</dbReference>
<feature type="compositionally biased region" description="Pro residues" evidence="1">
    <location>
        <begin position="139"/>
        <end position="150"/>
    </location>
</feature>
<proteinExistence type="predicted"/>
<feature type="region of interest" description="Disordered" evidence="1">
    <location>
        <begin position="1"/>
        <end position="230"/>
    </location>
</feature>
<feature type="compositionally biased region" description="Polar residues" evidence="1">
    <location>
        <begin position="1"/>
        <end position="29"/>
    </location>
</feature>
<feature type="compositionally biased region" description="Basic and acidic residues" evidence="1">
    <location>
        <begin position="207"/>
        <end position="218"/>
    </location>
</feature>
<feature type="region of interest" description="Disordered" evidence="1">
    <location>
        <begin position="442"/>
        <end position="487"/>
    </location>
</feature>
<evidence type="ECO:0000313" key="2">
    <source>
        <dbReference type="EMBL" id="KAK8073802.1"/>
    </source>
</evidence>
<accession>A0ABR1VRG5</accession>
<reference evidence="2 3" key="1">
    <citation type="submission" date="2023-01" db="EMBL/GenBank/DDBJ databases">
        <title>Analysis of 21 Apiospora genomes using comparative genomics revels a genus with tremendous synthesis potential of carbohydrate active enzymes and secondary metabolites.</title>
        <authorList>
            <person name="Sorensen T."/>
        </authorList>
    </citation>
    <scope>NUCLEOTIDE SEQUENCE [LARGE SCALE GENOMIC DNA]</scope>
    <source>
        <strain evidence="2 3">CBS 135458</strain>
    </source>
</reference>
<sequence length="487" mass="53422">MFADHSSGQPTSSAGRSPGLTLNLSSNNPFRRGAPSPNGSNSFSPPPPRSPFDDPPPRPVSRNPFLDHNANNTITPAFPIDRVKSPDSMASKDGKSPTAAELFDNLTLEEQSAQKAPLRPMNKAPPGRPPRGENQPPRGRGPPPRGGPPHRPSRSQEEAMRARKMHGPHASTGGDKSLLDSKRAERRPERRPRRNSDTSIMDSPLTEEERKLIETRRRERERRHRERKDDKDLDATSIYGTGLFHHDGPFDALNPTATAAVAVRPCKHSLRAPSTTRLEAQGLRIARPDHATFMGHHDDEAHKDYNFVGKDRNGYDINGQRRGEPIIFDPSQRGSILHGDESIGLGTSTFLEGTPAARAAIARREAEAAQENMDGGLQRKKSLAQRIRGINRPPREPREYNGGRFTNPEAAYGPRSGIVLERETPSSTSLTRIRSALQSSRRTAAQCHQDQPMAVGPQDPYGLERRATSDSLNEAPAKLQGGGFLGA</sequence>
<gene>
    <name evidence="2" type="ORF">PG994_004701</name>
</gene>
<feature type="compositionally biased region" description="Basic and acidic residues" evidence="1">
    <location>
        <begin position="81"/>
        <end position="95"/>
    </location>
</feature>
<feature type="compositionally biased region" description="Basic and acidic residues" evidence="1">
    <location>
        <begin position="177"/>
        <end position="188"/>
    </location>
</feature>
<evidence type="ECO:0000256" key="1">
    <source>
        <dbReference type="SAM" id="MobiDB-lite"/>
    </source>
</evidence>
<name>A0ABR1VRG5_9PEZI</name>
<dbReference type="RefSeq" id="XP_066718277.1">
    <property type="nucleotide sequence ID" value="XM_066856110.1"/>
</dbReference>
<dbReference type="EMBL" id="JAQQWL010000005">
    <property type="protein sequence ID" value="KAK8073802.1"/>
    <property type="molecule type" value="Genomic_DNA"/>
</dbReference>
<dbReference type="PANTHER" id="PTHR28307:SF2">
    <property type="entry name" value="PROTEIN PAL1"/>
    <property type="match status" value="1"/>
</dbReference>
<evidence type="ECO:0000313" key="3">
    <source>
        <dbReference type="Proteomes" id="UP001480595"/>
    </source>
</evidence>
<dbReference type="InterPro" id="IPR013226">
    <property type="entry name" value="Pal1"/>
</dbReference>
<keyword evidence="3" id="KW-1185">Reference proteome</keyword>